<feature type="region of interest" description="Disordered" evidence="1">
    <location>
        <begin position="1"/>
        <end position="30"/>
    </location>
</feature>
<name>A0A0D9WX63_9ORYZ</name>
<reference evidence="2 3" key="1">
    <citation type="submission" date="2012-08" db="EMBL/GenBank/DDBJ databases">
        <title>Oryza genome evolution.</title>
        <authorList>
            <person name="Wing R.A."/>
        </authorList>
    </citation>
    <scope>NUCLEOTIDE SEQUENCE</scope>
</reference>
<feature type="compositionally biased region" description="Basic residues" evidence="1">
    <location>
        <begin position="1"/>
        <end position="14"/>
    </location>
</feature>
<dbReference type="Proteomes" id="UP000032180">
    <property type="component" value="Chromosome 7"/>
</dbReference>
<reference evidence="3" key="2">
    <citation type="submission" date="2013-12" db="EMBL/GenBank/DDBJ databases">
        <authorList>
            <person name="Yu Y."/>
            <person name="Lee S."/>
            <person name="de Baynast K."/>
            <person name="Wissotski M."/>
            <person name="Liu L."/>
            <person name="Talag J."/>
            <person name="Goicoechea J."/>
            <person name="Angelova A."/>
            <person name="Jetty R."/>
            <person name="Kudrna D."/>
            <person name="Golser W."/>
            <person name="Rivera L."/>
            <person name="Zhang J."/>
            <person name="Wing R."/>
        </authorList>
    </citation>
    <scope>NUCLEOTIDE SEQUENCE</scope>
</reference>
<evidence type="ECO:0000313" key="2">
    <source>
        <dbReference type="EnsemblPlants" id="LPERR07G07270.1"/>
    </source>
</evidence>
<accession>A0A0D9WX63</accession>
<dbReference type="HOGENOM" id="CLU_2609516_0_0_1"/>
<reference evidence="2" key="3">
    <citation type="submission" date="2015-04" db="UniProtKB">
        <authorList>
            <consortium name="EnsemblPlants"/>
        </authorList>
    </citation>
    <scope>IDENTIFICATION</scope>
</reference>
<dbReference type="Gramene" id="LPERR07G07270.1">
    <property type="protein sequence ID" value="LPERR07G07270.1"/>
    <property type="gene ID" value="LPERR07G07270"/>
</dbReference>
<dbReference type="EnsemblPlants" id="LPERR07G07270.1">
    <property type="protein sequence ID" value="LPERR07G07270.1"/>
    <property type="gene ID" value="LPERR07G07270"/>
</dbReference>
<organism evidence="2 3">
    <name type="scientific">Leersia perrieri</name>
    <dbReference type="NCBI Taxonomy" id="77586"/>
    <lineage>
        <taxon>Eukaryota</taxon>
        <taxon>Viridiplantae</taxon>
        <taxon>Streptophyta</taxon>
        <taxon>Embryophyta</taxon>
        <taxon>Tracheophyta</taxon>
        <taxon>Spermatophyta</taxon>
        <taxon>Magnoliopsida</taxon>
        <taxon>Liliopsida</taxon>
        <taxon>Poales</taxon>
        <taxon>Poaceae</taxon>
        <taxon>BOP clade</taxon>
        <taxon>Oryzoideae</taxon>
        <taxon>Oryzeae</taxon>
        <taxon>Oryzinae</taxon>
        <taxon>Leersia</taxon>
    </lineage>
</organism>
<protein>
    <submittedName>
        <fullName evidence="2">Uncharacterized protein</fullName>
    </submittedName>
</protein>
<evidence type="ECO:0000313" key="3">
    <source>
        <dbReference type="Proteomes" id="UP000032180"/>
    </source>
</evidence>
<evidence type="ECO:0000256" key="1">
    <source>
        <dbReference type="SAM" id="MobiDB-lite"/>
    </source>
</evidence>
<sequence>MAGRTRLSHRRRCRPPATAPSSVPNATILPVPLTPSRIPGRRHSICHQYLGWATEDDSTNKVTVFCQLFLSLSNRRISA</sequence>
<proteinExistence type="predicted"/>
<keyword evidence="3" id="KW-1185">Reference proteome</keyword>
<dbReference type="AlphaFoldDB" id="A0A0D9WX63"/>